<protein>
    <submittedName>
        <fullName evidence="1">Uncharacterized protein</fullName>
    </submittedName>
</protein>
<dbReference type="Proteomes" id="UP000054877">
    <property type="component" value="Unassembled WGS sequence"/>
</dbReference>
<evidence type="ECO:0000313" key="1">
    <source>
        <dbReference type="EMBL" id="KTD61573.1"/>
    </source>
</evidence>
<name>A0A0W0YXD3_LEGSP</name>
<comment type="caution">
    <text evidence="1">The sequence shown here is derived from an EMBL/GenBank/DDBJ whole genome shotgun (WGS) entry which is preliminary data.</text>
</comment>
<keyword evidence="2" id="KW-1185">Reference proteome</keyword>
<dbReference type="PATRIC" id="fig|452.5.peg.2427"/>
<organism evidence="1 2">
    <name type="scientific">Legionella spiritensis</name>
    <dbReference type="NCBI Taxonomy" id="452"/>
    <lineage>
        <taxon>Bacteria</taxon>
        <taxon>Pseudomonadati</taxon>
        <taxon>Pseudomonadota</taxon>
        <taxon>Gammaproteobacteria</taxon>
        <taxon>Legionellales</taxon>
        <taxon>Legionellaceae</taxon>
        <taxon>Legionella</taxon>
    </lineage>
</organism>
<evidence type="ECO:0000313" key="2">
    <source>
        <dbReference type="Proteomes" id="UP000054877"/>
    </source>
</evidence>
<dbReference type="RefSeq" id="WP_133141192.1">
    <property type="nucleotide sequence ID" value="NZ_CAAAII010000010.1"/>
</dbReference>
<sequence length="100" mass="11603">MEASSVGLILRLLNWLLNKLGYKIVPINNSIIEEVPVQLKWADEDSDIQKERQDGATFRWADVRHSGYEYYEVIKGNIKERYKSGGQYLWIKKASSQGQK</sequence>
<dbReference type="AlphaFoldDB" id="A0A0W0YXD3"/>
<proteinExistence type="predicted"/>
<reference evidence="1 2" key="1">
    <citation type="submission" date="2015-11" db="EMBL/GenBank/DDBJ databases">
        <title>Genomic analysis of 38 Legionella species identifies large and diverse effector repertoires.</title>
        <authorList>
            <person name="Burstein D."/>
            <person name="Amaro F."/>
            <person name="Zusman T."/>
            <person name="Lifshitz Z."/>
            <person name="Cohen O."/>
            <person name="Gilbert J.A."/>
            <person name="Pupko T."/>
            <person name="Shuman H.A."/>
            <person name="Segal G."/>
        </authorList>
    </citation>
    <scope>NUCLEOTIDE SEQUENCE [LARGE SCALE GENOMIC DNA]</scope>
    <source>
        <strain evidence="1 2">Mt.St.Helens-9</strain>
    </source>
</reference>
<gene>
    <name evidence="1" type="ORF">Lspi_2203</name>
</gene>
<accession>A0A0W0YXD3</accession>
<dbReference type="EMBL" id="LNYX01000031">
    <property type="protein sequence ID" value="KTD61573.1"/>
    <property type="molecule type" value="Genomic_DNA"/>
</dbReference>
<dbReference type="STRING" id="452.Lspi_2203"/>